<reference evidence="2" key="1">
    <citation type="submission" date="2020-02" db="EMBL/GenBank/DDBJ databases">
        <authorList>
            <person name="Meier V. D."/>
        </authorList>
    </citation>
    <scope>NUCLEOTIDE SEQUENCE</scope>
    <source>
        <strain evidence="2">AVDCRST_MAG54</strain>
    </source>
</reference>
<feature type="region of interest" description="Disordered" evidence="1">
    <location>
        <begin position="242"/>
        <end position="310"/>
    </location>
</feature>
<organism evidence="2">
    <name type="scientific">uncultured Actinomycetospora sp</name>
    <dbReference type="NCBI Taxonomy" id="1135996"/>
    <lineage>
        <taxon>Bacteria</taxon>
        <taxon>Bacillati</taxon>
        <taxon>Actinomycetota</taxon>
        <taxon>Actinomycetes</taxon>
        <taxon>Pseudonocardiales</taxon>
        <taxon>Pseudonocardiaceae</taxon>
        <taxon>Actinomycetospora</taxon>
        <taxon>environmental samples</taxon>
    </lineage>
</organism>
<evidence type="ECO:0000313" key="2">
    <source>
        <dbReference type="EMBL" id="CAA9225532.1"/>
    </source>
</evidence>
<accession>A0A6J4HI87</accession>
<protein>
    <submittedName>
        <fullName evidence="2">O-antigen export system permease protein RfbD</fullName>
    </submittedName>
</protein>
<feature type="non-terminal residue" evidence="2">
    <location>
        <position position="317"/>
    </location>
</feature>
<feature type="compositionally biased region" description="Basic residues" evidence="1">
    <location>
        <begin position="172"/>
        <end position="183"/>
    </location>
</feature>
<proteinExistence type="predicted"/>
<gene>
    <name evidence="2" type="ORF">AVDCRST_MAG54-770</name>
</gene>
<feature type="region of interest" description="Disordered" evidence="1">
    <location>
        <begin position="161"/>
        <end position="187"/>
    </location>
</feature>
<feature type="non-terminal residue" evidence="2">
    <location>
        <position position="1"/>
    </location>
</feature>
<feature type="region of interest" description="Disordered" evidence="1">
    <location>
        <begin position="30"/>
        <end position="54"/>
    </location>
</feature>
<dbReference type="EMBL" id="CADCTH010000105">
    <property type="protein sequence ID" value="CAA9225532.1"/>
    <property type="molecule type" value="Genomic_DNA"/>
</dbReference>
<name>A0A6J4HI87_9PSEU</name>
<sequence length="317" mass="35039">GRPRSRAPGRRRPGVRGIRALTAQLGTCVRRHPQGRGPARAVGSPGLAGHQAAVPPLGDRAAVDHDQHGRHGRGARRAVLPALRPAHRHLHAVRDRRLHDLVLHQRLRAGGHRDLHRQRGPHPLPARAADDLRLPDRVAADPLLRPQRRGLRDRARDLLQPARRALPDDQRRPRHQRPARHPAPRTELVGAARDPRVRADRDQRAVGDAAVRDHLGALPRHPAGGVQLHAAVLHHDADHLDHRPAQRRRAREHQGDHRAAGEAEPLLPLHRDLPGPVGRPGPELDALGGRRRHHRGRVDTGARGTAQLPIPRRVLGV</sequence>
<feature type="region of interest" description="Disordered" evidence="1">
    <location>
        <begin position="112"/>
        <end position="133"/>
    </location>
</feature>
<evidence type="ECO:0000256" key="1">
    <source>
        <dbReference type="SAM" id="MobiDB-lite"/>
    </source>
</evidence>
<feature type="compositionally biased region" description="Basic and acidic residues" evidence="1">
    <location>
        <begin position="252"/>
        <end position="261"/>
    </location>
</feature>
<dbReference type="AlphaFoldDB" id="A0A6J4HI87"/>